<dbReference type="InterPro" id="IPR003777">
    <property type="entry name" value="XdhC_CoxI"/>
</dbReference>
<comment type="caution">
    <text evidence="3">The sequence shown here is derived from an EMBL/GenBank/DDBJ whole genome shotgun (WGS) entry which is preliminary data.</text>
</comment>
<dbReference type="AlphaFoldDB" id="E6QIV5"/>
<sequence>MNEMNHLLPLWRDLREADQDFVLATIVAVEGSGYRKSGARMIVASDGRRAGTISGGCLEAEVAKKAFWHTENGPVVRRYSTHAEDGDVPYGMGCGGVVHVLLERRISAQPLLSAMTEAYDYRQPMAVATFVGGTKLGQRLFSTATPEPDDDLSKAIHDALSLRQTALLSATQRAVQFSDFAESIFAEWIAPRPGLFVVGAGNDAQPLVRMARELGWYIAVMDGRSHLATRERFPEADAVFRITPDSLATLDLRATDAVALMTHSLEQDKMALRAMLPHKPAYLGVLGPRQRTADMLHELAIESEDNPTQAERTANLRLESLYAPMGLDLGGDGPAPIALAIIAEIQQTLTQHTGRALRELKITVAPPPAMVESLKK</sequence>
<organism evidence="3">
    <name type="scientific">mine drainage metagenome</name>
    <dbReference type="NCBI Taxonomy" id="410659"/>
    <lineage>
        <taxon>unclassified sequences</taxon>
        <taxon>metagenomes</taxon>
        <taxon>ecological metagenomes</taxon>
    </lineage>
</organism>
<dbReference type="Pfam" id="PF02625">
    <property type="entry name" value="XdhC_CoxI"/>
    <property type="match status" value="1"/>
</dbReference>
<name>E6QIV5_9ZZZZ</name>
<evidence type="ECO:0000259" key="1">
    <source>
        <dbReference type="Pfam" id="PF02625"/>
    </source>
</evidence>
<dbReference type="EMBL" id="CABQ01000074">
    <property type="protein sequence ID" value="CBI07171.1"/>
    <property type="molecule type" value="Genomic_DNA"/>
</dbReference>
<evidence type="ECO:0000313" key="3">
    <source>
        <dbReference type="EMBL" id="CBI07171.1"/>
    </source>
</evidence>
<dbReference type="Pfam" id="PF13478">
    <property type="entry name" value="XdhC_C"/>
    <property type="match status" value="1"/>
</dbReference>
<evidence type="ECO:0000259" key="2">
    <source>
        <dbReference type="Pfam" id="PF13478"/>
    </source>
</evidence>
<protein>
    <submittedName>
        <fullName evidence="3">Putative Xanthine dehydrogenase accessory factor</fullName>
    </submittedName>
</protein>
<gene>
    <name evidence="3" type="ORF">CARN6_0493</name>
</gene>
<proteinExistence type="predicted"/>
<dbReference type="PANTHER" id="PTHR30388">
    <property type="entry name" value="ALDEHYDE OXIDOREDUCTASE MOLYBDENUM COFACTOR ASSEMBLY PROTEIN"/>
    <property type="match status" value="1"/>
</dbReference>
<feature type="domain" description="XdhC Rossmann" evidence="2">
    <location>
        <begin position="195"/>
        <end position="345"/>
    </location>
</feature>
<dbReference type="InterPro" id="IPR027051">
    <property type="entry name" value="XdhC_Rossmann_dom"/>
</dbReference>
<dbReference type="PANTHER" id="PTHR30388:SF6">
    <property type="entry name" value="XANTHINE DEHYDROGENASE SUBUNIT A-RELATED"/>
    <property type="match status" value="1"/>
</dbReference>
<reference evidence="3" key="1">
    <citation type="submission" date="2009-10" db="EMBL/GenBank/DDBJ databases">
        <title>Diversity of trophic interactions inside an arsenic-rich microbial ecosystem.</title>
        <authorList>
            <person name="Bertin P.N."/>
            <person name="Heinrich-Salmeron A."/>
            <person name="Pelletier E."/>
            <person name="Goulhen-Chollet F."/>
            <person name="Arsene-Ploetze F."/>
            <person name="Gallien S."/>
            <person name="Calteau A."/>
            <person name="Vallenet D."/>
            <person name="Casiot C."/>
            <person name="Chane-Woon-Ming B."/>
            <person name="Giloteaux L."/>
            <person name="Barakat M."/>
            <person name="Bonnefoy V."/>
            <person name="Bruneel O."/>
            <person name="Chandler M."/>
            <person name="Cleiss J."/>
            <person name="Duran R."/>
            <person name="Elbaz-Poulichet F."/>
            <person name="Fonknechten N."/>
            <person name="Lauga B."/>
            <person name="Mornico D."/>
            <person name="Ortet P."/>
            <person name="Schaeffer C."/>
            <person name="Siguier P."/>
            <person name="Alexander Thil Smith A."/>
            <person name="Van Dorsselaer A."/>
            <person name="Weissenbach J."/>
            <person name="Medigue C."/>
            <person name="Le Paslier D."/>
        </authorList>
    </citation>
    <scope>NUCLEOTIDE SEQUENCE</scope>
</reference>
<accession>E6QIV5</accession>
<feature type="domain" description="XdhC- CoxI" evidence="1">
    <location>
        <begin position="15"/>
        <end position="79"/>
    </location>
</feature>
<dbReference type="Gene3D" id="3.40.50.720">
    <property type="entry name" value="NAD(P)-binding Rossmann-like Domain"/>
    <property type="match status" value="1"/>
</dbReference>
<dbReference type="InterPro" id="IPR052698">
    <property type="entry name" value="MoCofactor_Util/Proc"/>
</dbReference>